<dbReference type="InterPro" id="IPR017871">
    <property type="entry name" value="ABC_transporter-like_CS"/>
</dbReference>
<accession>A0A1I5UKP2</accession>
<evidence type="ECO:0000256" key="2">
    <source>
        <dbReference type="ARBA" id="ARBA00005417"/>
    </source>
</evidence>
<gene>
    <name evidence="9" type="ORF">SAMN04488506_0046</name>
</gene>
<dbReference type="PANTHER" id="PTHR43297:SF2">
    <property type="entry name" value="DIPEPTIDE TRANSPORT ATP-BINDING PROTEIN DPPD"/>
    <property type="match status" value="1"/>
</dbReference>
<sequence length="374" mass="41661">MTKEKVLSIRDLSIAFKTSSGLVNAVRGVNLDLYKGETLAIVGESGSGKSVTVKAIMGILSNNGKIKSGTIEYTYEENGEKVTKNLLDFSKKEMRKNINGKHIAMVFQDPMTSLDPTMNIGNQIMEGMRIHYKTPKKEAYAKAVELLELVGITDAESRMSNYPHQLSGGMRQRIVIAIALASDPDVLICDEPTTALDVTIQAKILELIQSIQRKTGISVIYITHDLGVVAKVANDVNVMYAGRIIETGTVNEVFYEPRHPYTWGLLLAMPDLETKADKLESIPGNPPNMEHEVVGDPFAPRNPYALNIDLRLEPPMFKISETHYAATWLLAEDAPDCPLPKELQERIERMKREDERYVGTDETYTFSEELKAAL</sequence>
<keyword evidence="5" id="KW-0547">Nucleotide-binding</keyword>
<evidence type="ECO:0000313" key="9">
    <source>
        <dbReference type="EMBL" id="SFP95815.1"/>
    </source>
</evidence>
<dbReference type="PROSITE" id="PS00211">
    <property type="entry name" value="ABC_TRANSPORTER_1"/>
    <property type="match status" value="1"/>
</dbReference>
<dbReference type="RefSeq" id="WP_092479013.1">
    <property type="nucleotide sequence ID" value="NZ_FOXW01000001.1"/>
</dbReference>
<dbReference type="CDD" id="cd03257">
    <property type="entry name" value="ABC_NikE_OppD_transporters"/>
    <property type="match status" value="1"/>
</dbReference>
<proteinExistence type="inferred from homology"/>
<keyword evidence="6 9" id="KW-0067">ATP-binding</keyword>
<evidence type="ECO:0000256" key="5">
    <source>
        <dbReference type="ARBA" id="ARBA00022741"/>
    </source>
</evidence>
<organism evidence="9 10">
    <name type="scientific">Desemzia incerta</name>
    <dbReference type="NCBI Taxonomy" id="82801"/>
    <lineage>
        <taxon>Bacteria</taxon>
        <taxon>Bacillati</taxon>
        <taxon>Bacillota</taxon>
        <taxon>Bacilli</taxon>
        <taxon>Lactobacillales</taxon>
        <taxon>Carnobacteriaceae</taxon>
        <taxon>Desemzia</taxon>
    </lineage>
</organism>
<evidence type="ECO:0000256" key="3">
    <source>
        <dbReference type="ARBA" id="ARBA00022448"/>
    </source>
</evidence>
<keyword evidence="10" id="KW-1185">Reference proteome</keyword>
<dbReference type="FunFam" id="3.40.50.300:FF:000016">
    <property type="entry name" value="Oligopeptide ABC transporter ATP-binding component"/>
    <property type="match status" value="1"/>
</dbReference>
<evidence type="ECO:0000256" key="7">
    <source>
        <dbReference type="ARBA" id="ARBA00023136"/>
    </source>
</evidence>
<evidence type="ECO:0000259" key="8">
    <source>
        <dbReference type="PROSITE" id="PS50893"/>
    </source>
</evidence>
<dbReference type="PANTHER" id="PTHR43297">
    <property type="entry name" value="OLIGOPEPTIDE TRANSPORT ATP-BINDING PROTEIN APPD"/>
    <property type="match status" value="1"/>
</dbReference>
<dbReference type="EMBL" id="FOXW01000001">
    <property type="protein sequence ID" value="SFP95815.1"/>
    <property type="molecule type" value="Genomic_DNA"/>
</dbReference>
<dbReference type="SUPFAM" id="SSF52540">
    <property type="entry name" value="P-loop containing nucleoside triphosphate hydrolases"/>
    <property type="match status" value="1"/>
</dbReference>
<dbReference type="InterPro" id="IPR050388">
    <property type="entry name" value="ABC_Ni/Peptide_Import"/>
</dbReference>
<dbReference type="InterPro" id="IPR027417">
    <property type="entry name" value="P-loop_NTPase"/>
</dbReference>
<evidence type="ECO:0000256" key="1">
    <source>
        <dbReference type="ARBA" id="ARBA00004202"/>
    </source>
</evidence>
<name>A0A1I5UKP2_9LACT</name>
<dbReference type="PROSITE" id="PS50893">
    <property type="entry name" value="ABC_TRANSPORTER_2"/>
    <property type="match status" value="1"/>
</dbReference>
<dbReference type="OrthoDB" id="9802264at2"/>
<dbReference type="AlphaFoldDB" id="A0A1I5UKP2"/>
<dbReference type="STRING" id="82801.SAMN04488506_0046"/>
<evidence type="ECO:0000256" key="6">
    <source>
        <dbReference type="ARBA" id="ARBA00022840"/>
    </source>
</evidence>
<evidence type="ECO:0000256" key="4">
    <source>
        <dbReference type="ARBA" id="ARBA00022475"/>
    </source>
</evidence>
<dbReference type="SMART" id="SM00382">
    <property type="entry name" value="AAA"/>
    <property type="match status" value="1"/>
</dbReference>
<reference evidence="9 10" key="1">
    <citation type="submission" date="2016-10" db="EMBL/GenBank/DDBJ databases">
        <authorList>
            <person name="de Groot N.N."/>
        </authorList>
    </citation>
    <scope>NUCLEOTIDE SEQUENCE [LARGE SCALE GENOMIC DNA]</scope>
    <source>
        <strain evidence="9 10">DSM 20581</strain>
    </source>
</reference>
<dbReference type="Pfam" id="PF08352">
    <property type="entry name" value="oligo_HPY"/>
    <property type="match status" value="1"/>
</dbReference>
<comment type="subcellular location">
    <subcellularLocation>
        <location evidence="1">Cell membrane</location>
        <topology evidence="1">Peripheral membrane protein</topology>
    </subcellularLocation>
</comment>
<dbReference type="Pfam" id="PF00005">
    <property type="entry name" value="ABC_tran"/>
    <property type="match status" value="1"/>
</dbReference>
<dbReference type="InterPro" id="IPR013563">
    <property type="entry name" value="Oligopep_ABC_C"/>
</dbReference>
<dbReference type="GO" id="GO:0005886">
    <property type="term" value="C:plasma membrane"/>
    <property type="evidence" value="ECO:0007669"/>
    <property type="project" value="UniProtKB-SubCell"/>
</dbReference>
<dbReference type="NCBIfam" id="TIGR01727">
    <property type="entry name" value="oligo_HPY"/>
    <property type="match status" value="1"/>
</dbReference>
<comment type="similarity">
    <text evidence="2">Belongs to the ABC transporter superfamily.</text>
</comment>
<dbReference type="Proteomes" id="UP000199136">
    <property type="component" value="Unassembled WGS sequence"/>
</dbReference>
<dbReference type="GO" id="GO:0016887">
    <property type="term" value="F:ATP hydrolysis activity"/>
    <property type="evidence" value="ECO:0007669"/>
    <property type="project" value="InterPro"/>
</dbReference>
<dbReference type="GO" id="GO:0015833">
    <property type="term" value="P:peptide transport"/>
    <property type="evidence" value="ECO:0007669"/>
    <property type="project" value="InterPro"/>
</dbReference>
<keyword evidence="4" id="KW-1003">Cell membrane</keyword>
<dbReference type="GO" id="GO:0005524">
    <property type="term" value="F:ATP binding"/>
    <property type="evidence" value="ECO:0007669"/>
    <property type="project" value="UniProtKB-KW"/>
</dbReference>
<protein>
    <submittedName>
        <fullName evidence="9">Oligopeptide transport system ATP-binding protein</fullName>
    </submittedName>
</protein>
<dbReference type="InterPro" id="IPR003439">
    <property type="entry name" value="ABC_transporter-like_ATP-bd"/>
</dbReference>
<dbReference type="InterPro" id="IPR003593">
    <property type="entry name" value="AAA+_ATPase"/>
</dbReference>
<keyword evidence="7" id="KW-0472">Membrane</keyword>
<dbReference type="Gene3D" id="3.40.50.300">
    <property type="entry name" value="P-loop containing nucleotide triphosphate hydrolases"/>
    <property type="match status" value="1"/>
</dbReference>
<feature type="domain" description="ABC transporter" evidence="8">
    <location>
        <begin position="9"/>
        <end position="266"/>
    </location>
</feature>
<evidence type="ECO:0000313" key="10">
    <source>
        <dbReference type="Proteomes" id="UP000199136"/>
    </source>
</evidence>
<keyword evidence="3" id="KW-0813">Transport</keyword>